<evidence type="ECO:0000259" key="2">
    <source>
        <dbReference type="Pfam" id="PF12680"/>
    </source>
</evidence>
<dbReference type="InterPro" id="IPR011721">
    <property type="entry name" value="CHP02096"/>
</dbReference>
<dbReference type="EMBL" id="JAEACQ010000275">
    <property type="protein sequence ID" value="MBL7631527.1"/>
    <property type="molecule type" value="Genomic_DNA"/>
</dbReference>
<evidence type="ECO:0000313" key="3">
    <source>
        <dbReference type="EMBL" id="MBL7631527.1"/>
    </source>
</evidence>
<sequence>MSSYRFAVNWLKAFRESAEKVCALYADDFLFEDLILDQSITDKAELHRVFAPYANTDRANGIGINRFRIDEYIGDSHSGIIRWSWEPDGAAAFLGVPTGGKPFSTSGQTFHIYDEDGRIRRESTYWDAVAPLAAIGLALSVHGGVAGRPPRSPAEHRDGASVAPAGHPGPRAA</sequence>
<dbReference type="Pfam" id="PF12680">
    <property type="entry name" value="SnoaL_2"/>
    <property type="match status" value="1"/>
</dbReference>
<dbReference type="Gene3D" id="3.10.450.50">
    <property type="match status" value="1"/>
</dbReference>
<gene>
    <name evidence="3" type="ORF">I7412_31090</name>
</gene>
<dbReference type="AlphaFoldDB" id="A0A937RJQ8"/>
<dbReference type="RefSeq" id="WP_203004479.1">
    <property type="nucleotide sequence ID" value="NZ_JADWYW010000797.1"/>
</dbReference>
<dbReference type="SUPFAM" id="SSF54427">
    <property type="entry name" value="NTF2-like"/>
    <property type="match status" value="1"/>
</dbReference>
<evidence type="ECO:0000256" key="1">
    <source>
        <dbReference type="SAM" id="MobiDB-lite"/>
    </source>
</evidence>
<dbReference type="Proteomes" id="UP000604475">
    <property type="component" value="Unassembled WGS sequence"/>
</dbReference>
<dbReference type="InterPro" id="IPR032710">
    <property type="entry name" value="NTF2-like_dom_sf"/>
</dbReference>
<protein>
    <submittedName>
        <fullName evidence="3">Nuclear transport factor 2 family protein</fullName>
    </submittedName>
</protein>
<organism evidence="3 4">
    <name type="scientific">Frankia nepalensis</name>
    <dbReference type="NCBI Taxonomy" id="1836974"/>
    <lineage>
        <taxon>Bacteria</taxon>
        <taxon>Bacillati</taxon>
        <taxon>Actinomycetota</taxon>
        <taxon>Actinomycetes</taxon>
        <taxon>Frankiales</taxon>
        <taxon>Frankiaceae</taxon>
        <taxon>Frankia</taxon>
    </lineage>
</organism>
<comment type="caution">
    <text evidence="3">The sequence shown here is derived from an EMBL/GenBank/DDBJ whole genome shotgun (WGS) entry which is preliminary data.</text>
</comment>
<dbReference type="NCBIfam" id="TIGR02096">
    <property type="entry name" value="ketosteroid isomerase-related protein"/>
    <property type="match status" value="1"/>
</dbReference>
<accession>A0A937RJQ8</accession>
<feature type="domain" description="SnoaL-like" evidence="2">
    <location>
        <begin position="17"/>
        <end position="121"/>
    </location>
</feature>
<evidence type="ECO:0000313" key="4">
    <source>
        <dbReference type="Proteomes" id="UP000604475"/>
    </source>
</evidence>
<name>A0A937RJQ8_9ACTN</name>
<feature type="region of interest" description="Disordered" evidence="1">
    <location>
        <begin position="146"/>
        <end position="173"/>
    </location>
</feature>
<proteinExistence type="predicted"/>
<reference evidence="3" key="1">
    <citation type="submission" date="2020-12" db="EMBL/GenBank/DDBJ databases">
        <title>Genomic characterization of non-nitrogen-fixing Frankia strains.</title>
        <authorList>
            <person name="Carlos-Shanley C."/>
            <person name="Guerra T."/>
            <person name="Hahn D."/>
        </authorList>
    </citation>
    <scope>NUCLEOTIDE SEQUENCE</scope>
    <source>
        <strain evidence="3">CN6</strain>
    </source>
</reference>
<keyword evidence="4" id="KW-1185">Reference proteome</keyword>
<dbReference type="InterPro" id="IPR037401">
    <property type="entry name" value="SnoaL-like"/>
</dbReference>